<evidence type="ECO:0000256" key="3">
    <source>
        <dbReference type="ARBA" id="ARBA00022729"/>
    </source>
</evidence>
<dbReference type="Pfam" id="PF00028">
    <property type="entry name" value="Cadherin"/>
    <property type="match status" value="1"/>
</dbReference>
<dbReference type="SUPFAM" id="SSF49313">
    <property type="entry name" value="Cadherin-like"/>
    <property type="match status" value="1"/>
</dbReference>
<dbReference type="InterPro" id="IPR015919">
    <property type="entry name" value="Cadherin-like_sf"/>
</dbReference>
<dbReference type="InterPro" id="IPR002126">
    <property type="entry name" value="Cadherin-like_dom"/>
</dbReference>
<evidence type="ECO:0000313" key="11">
    <source>
        <dbReference type="EMBL" id="KAF6294115.1"/>
    </source>
</evidence>
<evidence type="ECO:0000256" key="6">
    <source>
        <dbReference type="ARBA" id="ARBA00022989"/>
    </source>
</evidence>
<comment type="caution">
    <text evidence="11">The sequence shown here is derived from an EMBL/GenBank/DDBJ whole genome shotgun (WGS) entry which is preliminary data.</text>
</comment>
<proteinExistence type="predicted"/>
<evidence type="ECO:0000256" key="8">
    <source>
        <dbReference type="PROSITE-ProRule" id="PRU00043"/>
    </source>
</evidence>
<dbReference type="AlphaFoldDB" id="A0A7J7T0U6"/>
<evidence type="ECO:0000313" key="12">
    <source>
        <dbReference type="Proteomes" id="UP000558488"/>
    </source>
</evidence>
<protein>
    <submittedName>
        <fullName evidence="11">Cadherin related family member 1</fullName>
    </submittedName>
</protein>
<keyword evidence="6" id="KW-1133">Transmembrane helix</keyword>
<reference evidence="11 12" key="1">
    <citation type="journal article" date="2020" name="Nature">
        <title>Six reference-quality genomes reveal evolution of bat adaptations.</title>
        <authorList>
            <person name="Jebb D."/>
            <person name="Huang Z."/>
            <person name="Pippel M."/>
            <person name="Hughes G.M."/>
            <person name="Lavrichenko K."/>
            <person name="Devanna P."/>
            <person name="Winkler S."/>
            <person name="Jermiin L.S."/>
            <person name="Skirmuntt E.C."/>
            <person name="Katzourakis A."/>
            <person name="Burkitt-Gray L."/>
            <person name="Ray D.A."/>
            <person name="Sullivan K.A.M."/>
            <person name="Roscito J.G."/>
            <person name="Kirilenko B.M."/>
            <person name="Davalos L.M."/>
            <person name="Corthals A.P."/>
            <person name="Power M.L."/>
            <person name="Jones G."/>
            <person name="Ransome R.D."/>
            <person name="Dechmann D.K.N."/>
            <person name="Locatelli A.G."/>
            <person name="Puechmaille S.J."/>
            <person name="Fedrigo O."/>
            <person name="Jarvis E.D."/>
            <person name="Hiller M."/>
            <person name="Vernes S.C."/>
            <person name="Myers E.W."/>
            <person name="Teeling E.C."/>
        </authorList>
    </citation>
    <scope>NUCLEOTIDE SEQUENCE [LARGE SCALE GENOMIC DNA]</scope>
    <source>
        <strain evidence="11">MPipKuh1</strain>
        <tissue evidence="11">Flight muscle</tissue>
    </source>
</reference>
<keyword evidence="4" id="KW-0677">Repeat</keyword>
<dbReference type="EMBL" id="JACAGB010000035">
    <property type="protein sequence ID" value="KAF6294115.1"/>
    <property type="molecule type" value="Genomic_DNA"/>
</dbReference>
<evidence type="ECO:0000256" key="9">
    <source>
        <dbReference type="SAM" id="SignalP"/>
    </source>
</evidence>
<dbReference type="GO" id="GO:0005509">
    <property type="term" value="F:calcium ion binding"/>
    <property type="evidence" value="ECO:0007669"/>
    <property type="project" value="UniProtKB-UniRule"/>
</dbReference>
<dbReference type="GO" id="GO:0044331">
    <property type="term" value="P:cell-cell adhesion mediated by cadherin"/>
    <property type="evidence" value="ECO:0007669"/>
    <property type="project" value="TreeGrafter"/>
</dbReference>
<evidence type="ECO:0000259" key="10">
    <source>
        <dbReference type="PROSITE" id="PS50268"/>
    </source>
</evidence>
<dbReference type="GO" id="GO:0045296">
    <property type="term" value="F:cadherin binding"/>
    <property type="evidence" value="ECO:0007669"/>
    <property type="project" value="TreeGrafter"/>
</dbReference>
<dbReference type="GO" id="GO:0000902">
    <property type="term" value="P:cell morphogenesis"/>
    <property type="evidence" value="ECO:0007669"/>
    <property type="project" value="TreeGrafter"/>
</dbReference>
<dbReference type="GO" id="GO:0005912">
    <property type="term" value="C:adherens junction"/>
    <property type="evidence" value="ECO:0007669"/>
    <property type="project" value="TreeGrafter"/>
</dbReference>
<organism evidence="11 12">
    <name type="scientific">Pipistrellus kuhlii</name>
    <name type="common">Kuhl's pipistrelle</name>
    <dbReference type="NCBI Taxonomy" id="59472"/>
    <lineage>
        <taxon>Eukaryota</taxon>
        <taxon>Metazoa</taxon>
        <taxon>Chordata</taxon>
        <taxon>Craniata</taxon>
        <taxon>Vertebrata</taxon>
        <taxon>Euteleostomi</taxon>
        <taxon>Mammalia</taxon>
        <taxon>Eutheria</taxon>
        <taxon>Laurasiatheria</taxon>
        <taxon>Chiroptera</taxon>
        <taxon>Yangochiroptera</taxon>
        <taxon>Vespertilionidae</taxon>
        <taxon>Pipistrellus</taxon>
    </lineage>
</organism>
<evidence type="ECO:0000256" key="7">
    <source>
        <dbReference type="ARBA" id="ARBA00023136"/>
    </source>
</evidence>
<dbReference type="FunFam" id="2.60.40.60:FF:000122">
    <property type="entry name" value="Cadherin-related family member 1"/>
    <property type="match status" value="1"/>
</dbReference>
<feature type="signal peptide" evidence="9">
    <location>
        <begin position="1"/>
        <end position="15"/>
    </location>
</feature>
<sequence length="252" mass="27427">MRAALALALLRLCLAKVNLAPHFFDNGAGSSDGNMALFSLPEDTPVGSHVYTLNGTDPEGEPVSYHISFDPSTRSVFSVDSSFGNITLIEELDREMEDEIEAIISISDGLNLVAEKVVILVTDVNDQAPRFLQEPYTVQIPEVNLAQGRTHAFLPRPCLPSGAAMAPSQGLPSLAASAASLSPPPTAIPHTCTPHRGMFAHHSPGLLWKCEICRRVERRKLPSTSQKVDAMHSFWWVKKRNELSVSSNLSQC</sequence>
<dbReference type="GO" id="GO:0008013">
    <property type="term" value="F:beta-catenin binding"/>
    <property type="evidence" value="ECO:0007669"/>
    <property type="project" value="TreeGrafter"/>
</dbReference>
<dbReference type="PANTHER" id="PTHR24027">
    <property type="entry name" value="CADHERIN-23"/>
    <property type="match status" value="1"/>
</dbReference>
<dbReference type="GO" id="GO:0016342">
    <property type="term" value="C:catenin complex"/>
    <property type="evidence" value="ECO:0007669"/>
    <property type="project" value="TreeGrafter"/>
</dbReference>
<dbReference type="GO" id="GO:0016477">
    <property type="term" value="P:cell migration"/>
    <property type="evidence" value="ECO:0007669"/>
    <property type="project" value="TreeGrafter"/>
</dbReference>
<keyword evidence="12" id="KW-1185">Reference proteome</keyword>
<dbReference type="Gene3D" id="2.60.40.60">
    <property type="entry name" value="Cadherins"/>
    <property type="match status" value="1"/>
</dbReference>
<dbReference type="PROSITE" id="PS50268">
    <property type="entry name" value="CADHERIN_2"/>
    <property type="match status" value="1"/>
</dbReference>
<dbReference type="PRINTS" id="PR00205">
    <property type="entry name" value="CADHERIN"/>
</dbReference>
<dbReference type="GO" id="GO:0007156">
    <property type="term" value="P:homophilic cell adhesion via plasma membrane adhesion molecules"/>
    <property type="evidence" value="ECO:0007669"/>
    <property type="project" value="InterPro"/>
</dbReference>
<feature type="domain" description="Cadherin" evidence="10">
    <location>
        <begin position="38"/>
        <end position="131"/>
    </location>
</feature>
<evidence type="ECO:0000256" key="2">
    <source>
        <dbReference type="ARBA" id="ARBA00022692"/>
    </source>
</evidence>
<name>A0A7J7T0U6_PIPKU</name>
<evidence type="ECO:0000256" key="4">
    <source>
        <dbReference type="ARBA" id="ARBA00022737"/>
    </source>
</evidence>
<accession>A0A7J7T0U6</accession>
<dbReference type="SMART" id="SM00112">
    <property type="entry name" value="CA"/>
    <property type="match status" value="1"/>
</dbReference>
<evidence type="ECO:0000256" key="1">
    <source>
        <dbReference type="ARBA" id="ARBA00004167"/>
    </source>
</evidence>
<comment type="subcellular location">
    <subcellularLocation>
        <location evidence="1">Membrane</location>
        <topology evidence="1">Single-pass membrane protein</topology>
    </subcellularLocation>
</comment>
<keyword evidence="5 8" id="KW-0106">Calcium</keyword>
<evidence type="ECO:0000256" key="5">
    <source>
        <dbReference type="ARBA" id="ARBA00022837"/>
    </source>
</evidence>
<dbReference type="PANTHER" id="PTHR24027:SF422">
    <property type="entry name" value="CADHERIN DOMAIN-CONTAINING PROTEIN"/>
    <property type="match status" value="1"/>
</dbReference>
<dbReference type="Proteomes" id="UP000558488">
    <property type="component" value="Unassembled WGS sequence"/>
</dbReference>
<keyword evidence="3 9" id="KW-0732">Signal</keyword>
<dbReference type="InterPro" id="IPR039808">
    <property type="entry name" value="Cadherin"/>
</dbReference>
<dbReference type="GO" id="GO:0007043">
    <property type="term" value="P:cell-cell junction assembly"/>
    <property type="evidence" value="ECO:0007669"/>
    <property type="project" value="TreeGrafter"/>
</dbReference>
<gene>
    <name evidence="11" type="ORF">mPipKuh1_002519</name>
</gene>
<keyword evidence="7" id="KW-0472">Membrane</keyword>
<dbReference type="CDD" id="cd11304">
    <property type="entry name" value="Cadherin_repeat"/>
    <property type="match status" value="1"/>
</dbReference>
<keyword evidence="2" id="KW-0812">Transmembrane</keyword>
<dbReference type="GO" id="GO:0016339">
    <property type="term" value="P:calcium-dependent cell-cell adhesion via plasma membrane cell adhesion molecules"/>
    <property type="evidence" value="ECO:0007669"/>
    <property type="project" value="TreeGrafter"/>
</dbReference>
<feature type="chain" id="PRO_5029849719" evidence="9">
    <location>
        <begin position="16"/>
        <end position="252"/>
    </location>
</feature>
<dbReference type="GO" id="GO:0034332">
    <property type="term" value="P:adherens junction organization"/>
    <property type="evidence" value="ECO:0007669"/>
    <property type="project" value="TreeGrafter"/>
</dbReference>